<evidence type="ECO:0000256" key="2">
    <source>
        <dbReference type="ARBA" id="ARBA00022692"/>
    </source>
</evidence>
<feature type="signal peptide" evidence="4">
    <location>
        <begin position="1"/>
        <end position="30"/>
    </location>
</feature>
<name>A0A2A3MFK3_9PSED</name>
<dbReference type="EMBL" id="NTMR01000017">
    <property type="protein sequence ID" value="PBK03630.1"/>
    <property type="molecule type" value="Genomic_DNA"/>
</dbReference>
<dbReference type="Gene3D" id="2.40.160.50">
    <property type="entry name" value="membrane protein fhac: a member of the omp85/tpsb transporter family"/>
    <property type="match status" value="1"/>
</dbReference>
<organism evidence="7 8">
    <name type="scientific">Pseudomonas abyssi</name>
    <dbReference type="NCBI Taxonomy" id="170540"/>
    <lineage>
        <taxon>Bacteria</taxon>
        <taxon>Pseudomonadati</taxon>
        <taxon>Pseudomonadota</taxon>
        <taxon>Gammaproteobacteria</taxon>
        <taxon>Pseudomonadales</taxon>
        <taxon>Pseudomonadaceae</taxon>
        <taxon>Pseudomonas</taxon>
    </lineage>
</organism>
<dbReference type="InterPro" id="IPR051544">
    <property type="entry name" value="TPS_OM_transporter"/>
</dbReference>
<feature type="domain" description="Polypeptide-transport-associated ShlB-type" evidence="6">
    <location>
        <begin position="44"/>
        <end position="117"/>
    </location>
</feature>
<keyword evidence="1" id="KW-1134">Transmembrane beta strand</keyword>
<dbReference type="Pfam" id="PF08479">
    <property type="entry name" value="POTRA_2"/>
    <property type="match status" value="1"/>
</dbReference>
<evidence type="ECO:0000259" key="6">
    <source>
        <dbReference type="Pfam" id="PF08479"/>
    </source>
</evidence>
<keyword evidence="2" id="KW-0812">Transmembrane</keyword>
<dbReference type="GO" id="GO:0098046">
    <property type="term" value="C:type V protein secretion system complex"/>
    <property type="evidence" value="ECO:0007669"/>
    <property type="project" value="TreeGrafter"/>
</dbReference>
<proteinExistence type="predicted"/>
<dbReference type="SUPFAM" id="SSF56935">
    <property type="entry name" value="Porins"/>
    <property type="match status" value="1"/>
</dbReference>
<keyword evidence="3" id="KW-0998">Cell outer membrane</keyword>
<dbReference type="InterPro" id="IPR005565">
    <property type="entry name" value="Hemolysn_activator_HlyB_C"/>
</dbReference>
<dbReference type="GO" id="GO:0046819">
    <property type="term" value="P:protein secretion by the type V secretion system"/>
    <property type="evidence" value="ECO:0007669"/>
    <property type="project" value="TreeGrafter"/>
</dbReference>
<dbReference type="Gene3D" id="3.10.20.310">
    <property type="entry name" value="membrane protein fhac"/>
    <property type="match status" value="1"/>
</dbReference>
<accession>A0A2A3MFK3</accession>
<keyword evidence="4" id="KW-0732">Signal</keyword>
<feature type="domain" description="Haemolysin activator HlyB C-terminal" evidence="5">
    <location>
        <begin position="180"/>
        <end position="499"/>
    </location>
</feature>
<keyword evidence="1" id="KW-0472">Membrane</keyword>
<dbReference type="PANTHER" id="PTHR34597:SF6">
    <property type="entry name" value="BLR6126 PROTEIN"/>
    <property type="match status" value="1"/>
</dbReference>
<keyword evidence="8" id="KW-1185">Reference proteome</keyword>
<reference evidence="7 8" key="1">
    <citation type="submission" date="2017-09" db="EMBL/GenBank/DDBJ databases">
        <title>Pseudomonas abyssi sp. nov. isolated from Abyssopelagic Water.</title>
        <authorList>
            <person name="Wei Y."/>
        </authorList>
    </citation>
    <scope>NUCLEOTIDE SEQUENCE [LARGE SCALE GENOMIC DNA]</scope>
    <source>
        <strain evidence="7 8">MT5</strain>
    </source>
</reference>
<dbReference type="AlphaFoldDB" id="A0A2A3MFK3"/>
<sequence>MYDFEKGNRLPYLLVGLLAVLPLSVSVAYAETQDATATQGPQVNINEYIVRGNTVLTAREIERAVYPFLGPQRRLADVESAQQALQEAYQSKGYQSVYVELPEQQVTGGVVILQIMETRVGRVRVVGAKHSSPLAIREEVPALAEGGVPDFDLVQDQLTELGRTGQRQVMPMIKEGQVPGTMDVELTVEDKNPWSGSLTLNNDYSADTEELRSVATLGHSNLWQKGHSASLTFFTAPEDTNNAEVWSGSYSAPLSERWSLRFSGYYSESDVATVGGTNVLGKGHSYGLAAIYSLPFSDNWMHSVSLGLDRKSFDESVRFGEDADDVPIEYTPITLSYNGYHFSERRSGNFGVTLVTATDKLISGGSDWEEFWYKRYKASPDFSVLKGTFGLTETLPHNWELASKGEWQLASGPLVSNEQFSAGGSYSVRGYLAAEQSADDGYMLSAELRTPSIKSWLDLPVSELRFHVFVESAQMRLRDAMEEQEDKFDLASVGVGARLQVTDWLHGSFDLGYPLVEGPETDKHDAHAHFSVTASF</sequence>
<dbReference type="Proteomes" id="UP000242313">
    <property type="component" value="Unassembled WGS sequence"/>
</dbReference>
<dbReference type="Pfam" id="PF03865">
    <property type="entry name" value="ShlB"/>
    <property type="match status" value="1"/>
</dbReference>
<evidence type="ECO:0000256" key="1">
    <source>
        <dbReference type="ARBA" id="ARBA00022452"/>
    </source>
</evidence>
<evidence type="ECO:0008006" key="9">
    <source>
        <dbReference type="Google" id="ProtNLM"/>
    </source>
</evidence>
<gene>
    <name evidence="7" type="ORF">CNQ84_13720</name>
</gene>
<dbReference type="InterPro" id="IPR013686">
    <property type="entry name" value="Polypept-transport_assoc_ShlB"/>
</dbReference>
<dbReference type="GO" id="GO:0008320">
    <property type="term" value="F:protein transmembrane transporter activity"/>
    <property type="evidence" value="ECO:0007669"/>
    <property type="project" value="TreeGrafter"/>
</dbReference>
<dbReference type="RefSeq" id="WP_096005414.1">
    <property type="nucleotide sequence ID" value="NZ_NTMR01000017.1"/>
</dbReference>
<evidence type="ECO:0000259" key="5">
    <source>
        <dbReference type="Pfam" id="PF03865"/>
    </source>
</evidence>
<evidence type="ECO:0000313" key="7">
    <source>
        <dbReference type="EMBL" id="PBK03630.1"/>
    </source>
</evidence>
<feature type="chain" id="PRO_5012381503" description="ShlB/FhaC/HecB family hemolysin secretion/activation protein" evidence="4">
    <location>
        <begin position="31"/>
        <end position="536"/>
    </location>
</feature>
<evidence type="ECO:0000313" key="8">
    <source>
        <dbReference type="Proteomes" id="UP000242313"/>
    </source>
</evidence>
<evidence type="ECO:0000256" key="4">
    <source>
        <dbReference type="SAM" id="SignalP"/>
    </source>
</evidence>
<evidence type="ECO:0000256" key="3">
    <source>
        <dbReference type="ARBA" id="ARBA00023237"/>
    </source>
</evidence>
<protein>
    <recommendedName>
        <fullName evidence="9">ShlB/FhaC/HecB family hemolysin secretion/activation protein</fullName>
    </recommendedName>
</protein>
<comment type="caution">
    <text evidence="7">The sequence shown here is derived from an EMBL/GenBank/DDBJ whole genome shotgun (WGS) entry which is preliminary data.</text>
</comment>
<dbReference type="PANTHER" id="PTHR34597">
    <property type="entry name" value="SLR1661 PROTEIN"/>
    <property type="match status" value="1"/>
</dbReference>